<organism evidence="1">
    <name type="scientific">viral metagenome</name>
    <dbReference type="NCBI Taxonomy" id="1070528"/>
    <lineage>
        <taxon>unclassified sequences</taxon>
        <taxon>metagenomes</taxon>
        <taxon>organismal metagenomes</taxon>
    </lineage>
</organism>
<proteinExistence type="predicted"/>
<dbReference type="EMBL" id="MN740441">
    <property type="protein sequence ID" value="QHU26490.1"/>
    <property type="molecule type" value="Genomic_DNA"/>
</dbReference>
<dbReference type="AlphaFoldDB" id="A0A6C0L855"/>
<reference evidence="1" key="1">
    <citation type="journal article" date="2020" name="Nature">
        <title>Giant virus diversity and host interactions through global metagenomics.</title>
        <authorList>
            <person name="Schulz F."/>
            <person name="Roux S."/>
            <person name="Paez-Espino D."/>
            <person name="Jungbluth S."/>
            <person name="Walsh D.A."/>
            <person name="Denef V.J."/>
            <person name="McMahon K.D."/>
            <person name="Konstantinidis K.T."/>
            <person name="Eloe-Fadrosh E.A."/>
            <person name="Kyrpides N.C."/>
            <person name="Woyke T."/>
        </authorList>
    </citation>
    <scope>NUCLEOTIDE SEQUENCE</scope>
    <source>
        <strain evidence="1">GVMAG-M-3300027759-16</strain>
    </source>
</reference>
<accession>A0A6C0L855</accession>
<evidence type="ECO:0008006" key="2">
    <source>
        <dbReference type="Google" id="ProtNLM"/>
    </source>
</evidence>
<sequence>MPFVTFDASGNVRTGNKLIQYLACKVVSHVFGHTYTGDTEIVEDAITIDEDSFASILRDKPYEVSYTNIRLSGYFQKSEFFTPFRKELLAMVYDPGNEDFWKATDTVYIKSLVKGVVTVPVGPRDLCMSLRLDDFMHNPWHPKSDIPYPSYYIDILTELEGTFDRLYIICDTIRHEWEREYLKNFRPWNPILLQASFAHDCCLLRTAPRLIHSNSSLCWIMSFLSQGVKERYIPNTRFYPAQTLEKIEDCDRLFYPETMEHEELDPSCHVP</sequence>
<protein>
    <recommendedName>
        <fullName evidence="2">Glycosyltransferase</fullName>
    </recommendedName>
</protein>
<name>A0A6C0L855_9ZZZZ</name>
<evidence type="ECO:0000313" key="1">
    <source>
        <dbReference type="EMBL" id="QHU26490.1"/>
    </source>
</evidence>